<keyword evidence="2" id="KW-0731">Sigma factor</keyword>
<dbReference type="Gene3D" id="1.10.601.10">
    <property type="entry name" value="RNA Polymerase Primary Sigma Factor"/>
    <property type="match status" value="1"/>
</dbReference>
<dbReference type="GO" id="GO:0006352">
    <property type="term" value="P:DNA-templated transcription initiation"/>
    <property type="evidence" value="ECO:0007669"/>
    <property type="project" value="InterPro"/>
</dbReference>
<keyword evidence="3" id="KW-0238">DNA-binding</keyword>
<dbReference type="PANTHER" id="PTHR30603:SF47">
    <property type="entry name" value="RNA POLYMERASE SIGMA FACTOR SIGD, CHLOROPLASTIC"/>
    <property type="match status" value="1"/>
</dbReference>
<dbReference type="EMBL" id="RGET01000001">
    <property type="protein sequence ID" value="NBN87501.1"/>
    <property type="molecule type" value="Genomic_DNA"/>
</dbReference>
<dbReference type="InterPro" id="IPR013324">
    <property type="entry name" value="RNA_pol_sigma_r3/r4-like"/>
</dbReference>
<evidence type="ECO:0000313" key="8">
    <source>
        <dbReference type="Proteomes" id="UP000713222"/>
    </source>
</evidence>
<dbReference type="Proteomes" id="UP000713222">
    <property type="component" value="Unassembled WGS sequence"/>
</dbReference>
<dbReference type="AlphaFoldDB" id="A0A964UYQ9"/>
<dbReference type="Gene3D" id="1.10.10.10">
    <property type="entry name" value="Winged helix-like DNA-binding domain superfamily/Winged helix DNA-binding domain"/>
    <property type="match status" value="2"/>
</dbReference>
<keyword evidence="4" id="KW-0804">Transcription</keyword>
<dbReference type="GO" id="GO:0016987">
    <property type="term" value="F:sigma factor activity"/>
    <property type="evidence" value="ECO:0007669"/>
    <property type="project" value="UniProtKB-KW"/>
</dbReference>
<evidence type="ECO:0000313" key="7">
    <source>
        <dbReference type="EMBL" id="NBN87501.1"/>
    </source>
</evidence>
<evidence type="ECO:0000256" key="2">
    <source>
        <dbReference type="ARBA" id="ARBA00023082"/>
    </source>
</evidence>
<dbReference type="SUPFAM" id="SSF88659">
    <property type="entry name" value="Sigma3 and sigma4 domains of RNA polymerase sigma factors"/>
    <property type="match status" value="2"/>
</dbReference>
<name>A0A964UYQ9_9PROT</name>
<dbReference type="PANTHER" id="PTHR30603">
    <property type="entry name" value="RNA POLYMERASE SIGMA FACTOR RPO"/>
    <property type="match status" value="1"/>
</dbReference>
<proteinExistence type="predicted"/>
<evidence type="ECO:0000256" key="4">
    <source>
        <dbReference type="ARBA" id="ARBA00023163"/>
    </source>
</evidence>
<evidence type="ECO:0000256" key="5">
    <source>
        <dbReference type="SAM" id="MobiDB-lite"/>
    </source>
</evidence>
<dbReference type="InterPro" id="IPR007627">
    <property type="entry name" value="RNA_pol_sigma70_r2"/>
</dbReference>
<reference evidence="7" key="1">
    <citation type="submission" date="2018-10" db="EMBL/GenBank/DDBJ databases">
        <title>Iterative Subtractive Binning of Freshwater Chronoseries Metagenomes Recovers Nearly Complete Genomes from over Four Hundred Novel Species.</title>
        <authorList>
            <person name="Rodriguez-R L.M."/>
            <person name="Tsementzi D."/>
            <person name="Luo C."/>
            <person name="Konstantinidis K.T."/>
        </authorList>
    </citation>
    <scope>NUCLEOTIDE SEQUENCE</scope>
    <source>
        <strain evidence="7">WB7_6_001</strain>
    </source>
</reference>
<dbReference type="InterPro" id="IPR009042">
    <property type="entry name" value="RNA_pol_sigma70_r1_2"/>
</dbReference>
<comment type="caution">
    <text evidence="7">The sequence shown here is derived from an EMBL/GenBank/DDBJ whole genome shotgun (WGS) entry which is preliminary data.</text>
</comment>
<dbReference type="InterPro" id="IPR014284">
    <property type="entry name" value="RNA_pol_sigma-70_dom"/>
</dbReference>
<dbReference type="Pfam" id="PF00140">
    <property type="entry name" value="Sigma70_r1_2"/>
    <property type="match status" value="1"/>
</dbReference>
<dbReference type="GO" id="GO:0003677">
    <property type="term" value="F:DNA binding"/>
    <property type="evidence" value="ECO:0007669"/>
    <property type="project" value="UniProtKB-KW"/>
</dbReference>
<dbReference type="InterPro" id="IPR013325">
    <property type="entry name" value="RNA_pol_sigma_r2"/>
</dbReference>
<feature type="region of interest" description="Disordered" evidence="5">
    <location>
        <begin position="287"/>
        <end position="306"/>
    </location>
</feature>
<dbReference type="InterPro" id="IPR000943">
    <property type="entry name" value="RNA_pol_sigma70"/>
</dbReference>
<protein>
    <submittedName>
        <fullName evidence="7">Sigma-70 family RNA polymerase sigma factor</fullName>
    </submittedName>
</protein>
<evidence type="ECO:0000256" key="3">
    <source>
        <dbReference type="ARBA" id="ARBA00023125"/>
    </source>
</evidence>
<dbReference type="Pfam" id="PF04542">
    <property type="entry name" value="Sigma70_r2"/>
    <property type="match status" value="1"/>
</dbReference>
<evidence type="ECO:0000259" key="6">
    <source>
        <dbReference type="PROSITE" id="PS00715"/>
    </source>
</evidence>
<dbReference type="InterPro" id="IPR036388">
    <property type="entry name" value="WH-like_DNA-bd_sf"/>
</dbReference>
<accession>A0A964UYQ9</accession>
<dbReference type="NCBIfam" id="TIGR02937">
    <property type="entry name" value="sigma70-ECF"/>
    <property type="match status" value="1"/>
</dbReference>
<dbReference type="PRINTS" id="PR00046">
    <property type="entry name" value="SIGMA70FCT"/>
</dbReference>
<evidence type="ECO:0000256" key="1">
    <source>
        <dbReference type="ARBA" id="ARBA00023015"/>
    </source>
</evidence>
<sequence length="306" mass="34438">MSDTLRDYLNQIGKIPLLTAAEEIELGHAIQKMIAVQTDQPSKEEQRILRIGRRAKDRMIKGNLRLVVGVAKKYRHMTNRLTMHDLVQEGNIGLIRAVELFDPARGYKFSTYAYWWIRQGIMRSIQVQDRMIKLPTGAMDALRKVRTFTLEYQSEYGRTPSIAECAEVANITVRAMKDYLAASIDAGSLDASVNQSGESSTYIELIACEGPTVDDEVEQDTKIEAVTQALEYMSPDHRQALTMRYGLDTGGETTVVQIAKTLKIGRDAASKMIRASENEMRLILKKGPPKKHSRQNNSSSLIWGWG</sequence>
<gene>
    <name evidence="7" type="ORF">EBV32_00175</name>
</gene>
<keyword evidence="1" id="KW-0805">Transcription regulation</keyword>
<dbReference type="SUPFAM" id="SSF88946">
    <property type="entry name" value="Sigma2 domain of RNA polymerase sigma factors"/>
    <property type="match status" value="1"/>
</dbReference>
<organism evidence="7 8">
    <name type="scientific">Candidatus Fonsibacter lacus</name>
    <dbReference type="NCBI Taxonomy" id="2576439"/>
    <lineage>
        <taxon>Bacteria</taxon>
        <taxon>Pseudomonadati</taxon>
        <taxon>Pseudomonadota</taxon>
        <taxon>Alphaproteobacteria</taxon>
        <taxon>Candidatus Pelagibacterales</taxon>
        <taxon>Candidatus Pelagibacterales incertae sedis</taxon>
        <taxon>Candidatus Fonsibacter</taxon>
    </lineage>
</organism>
<feature type="domain" description="RNA polymerase sigma-70" evidence="6">
    <location>
        <begin position="85"/>
        <end position="98"/>
    </location>
</feature>
<dbReference type="PROSITE" id="PS00715">
    <property type="entry name" value="SIGMA70_1"/>
    <property type="match status" value="1"/>
</dbReference>
<dbReference type="InterPro" id="IPR050239">
    <property type="entry name" value="Sigma-70_RNA_pol_init_factors"/>
</dbReference>
<feature type="compositionally biased region" description="Polar residues" evidence="5">
    <location>
        <begin position="295"/>
        <end position="306"/>
    </location>
</feature>